<evidence type="ECO:0000313" key="2">
    <source>
        <dbReference type="EMBL" id="PVE51910.1"/>
    </source>
</evidence>
<sequence>MTMSITLYTLCGRDISRPFSPHCWKTVLSLAHKGLDFEERPLAFTAIPGIENGFSKTVPVLRDGDRLVKDSFEIAVYLDEAYPDQPSLFNGEGGKALSRFVESWSQTQLHPAIVRIALLDIHDMLDDQDQAYFRESRTKALGAALEEVIAERDAEIAAFPARLEPIRKMLGRQPFLGGESPLFADYIVFGALQWSRVASGVDLFAAKDPVRDWFERCLDLHGAKGRSVTAA</sequence>
<dbReference type="InterPro" id="IPR036249">
    <property type="entry name" value="Thioredoxin-like_sf"/>
</dbReference>
<dbReference type="Pfam" id="PF22041">
    <property type="entry name" value="GST_C_7"/>
    <property type="match status" value="1"/>
</dbReference>
<accession>A0AA92C1B0</accession>
<dbReference type="PANTHER" id="PTHR42673">
    <property type="entry name" value="MALEYLACETOACETATE ISOMERASE"/>
    <property type="match status" value="1"/>
</dbReference>
<dbReference type="Gene3D" id="3.40.30.10">
    <property type="entry name" value="Glutaredoxin"/>
    <property type="match status" value="1"/>
</dbReference>
<dbReference type="InterPro" id="IPR036282">
    <property type="entry name" value="Glutathione-S-Trfase_C_sf"/>
</dbReference>
<organism evidence="2 3">
    <name type="scientific">Rhizobium rhizogenes</name>
    <name type="common">Agrobacterium rhizogenes</name>
    <dbReference type="NCBI Taxonomy" id="359"/>
    <lineage>
        <taxon>Bacteria</taxon>
        <taxon>Pseudomonadati</taxon>
        <taxon>Pseudomonadota</taxon>
        <taxon>Alphaproteobacteria</taxon>
        <taxon>Hyphomicrobiales</taxon>
        <taxon>Rhizobiaceae</taxon>
        <taxon>Rhizobium/Agrobacterium group</taxon>
        <taxon>Rhizobium</taxon>
    </lineage>
</organism>
<dbReference type="AlphaFoldDB" id="A0AA92C1B0"/>
<dbReference type="CDD" id="cd03038">
    <property type="entry name" value="GST_N_etherase_LigE"/>
    <property type="match status" value="1"/>
</dbReference>
<name>A0AA92C1B0_RHIRH</name>
<dbReference type="Gene3D" id="1.20.1050.10">
    <property type="match status" value="1"/>
</dbReference>
<dbReference type="GO" id="GO:0016034">
    <property type="term" value="F:maleylacetoacetate isomerase activity"/>
    <property type="evidence" value="ECO:0007669"/>
    <property type="project" value="TreeGrafter"/>
</dbReference>
<dbReference type="PROSITE" id="PS50404">
    <property type="entry name" value="GST_NTER"/>
    <property type="match status" value="1"/>
</dbReference>
<evidence type="ECO:0000259" key="1">
    <source>
        <dbReference type="PROSITE" id="PS50404"/>
    </source>
</evidence>
<evidence type="ECO:0000313" key="3">
    <source>
        <dbReference type="Proteomes" id="UP000244335"/>
    </source>
</evidence>
<gene>
    <name evidence="2" type="ORF">DC430_17550</name>
</gene>
<protein>
    <submittedName>
        <fullName evidence="2">Beta-aryl ether-cleaving protein</fullName>
    </submittedName>
</protein>
<dbReference type="Proteomes" id="UP000244335">
    <property type="component" value="Unassembled WGS sequence"/>
</dbReference>
<dbReference type="GO" id="GO:0006749">
    <property type="term" value="P:glutathione metabolic process"/>
    <property type="evidence" value="ECO:0007669"/>
    <property type="project" value="TreeGrafter"/>
</dbReference>
<dbReference type="SUPFAM" id="SSF52833">
    <property type="entry name" value="Thioredoxin-like"/>
    <property type="match status" value="1"/>
</dbReference>
<dbReference type="InterPro" id="IPR054416">
    <property type="entry name" value="GST_UstS-like_C"/>
</dbReference>
<comment type="caution">
    <text evidence="2">The sequence shown here is derived from an EMBL/GenBank/DDBJ whole genome shotgun (WGS) entry which is preliminary data.</text>
</comment>
<dbReference type="EMBL" id="QDFR01000006">
    <property type="protein sequence ID" value="PVE51910.1"/>
    <property type="molecule type" value="Genomic_DNA"/>
</dbReference>
<dbReference type="InterPro" id="IPR004045">
    <property type="entry name" value="Glutathione_S-Trfase_N"/>
</dbReference>
<dbReference type="Pfam" id="PF13409">
    <property type="entry name" value="GST_N_2"/>
    <property type="match status" value="1"/>
</dbReference>
<reference evidence="2 3" key="1">
    <citation type="submission" date="2018-04" db="EMBL/GenBank/DDBJ databases">
        <authorList>
            <person name="Hagen T."/>
        </authorList>
    </citation>
    <scope>NUCLEOTIDE SEQUENCE [LARGE SCALE GENOMIC DNA]</scope>
    <source>
        <strain evidence="2 3">TPD7009</strain>
    </source>
</reference>
<dbReference type="GO" id="GO:0004364">
    <property type="term" value="F:glutathione transferase activity"/>
    <property type="evidence" value="ECO:0007669"/>
    <property type="project" value="TreeGrafter"/>
</dbReference>
<dbReference type="PANTHER" id="PTHR42673:SF4">
    <property type="entry name" value="MALEYLACETOACETATE ISOMERASE"/>
    <property type="match status" value="1"/>
</dbReference>
<proteinExistence type="predicted"/>
<dbReference type="CDD" id="cd03202">
    <property type="entry name" value="GST_C_etherase_LigE"/>
    <property type="match status" value="1"/>
</dbReference>
<dbReference type="SUPFAM" id="SSF47616">
    <property type="entry name" value="GST C-terminal domain-like"/>
    <property type="match status" value="1"/>
</dbReference>
<feature type="domain" description="GST N-terminal" evidence="1">
    <location>
        <begin position="10"/>
        <end position="86"/>
    </location>
</feature>
<dbReference type="GO" id="GO:0006559">
    <property type="term" value="P:L-phenylalanine catabolic process"/>
    <property type="evidence" value="ECO:0007669"/>
    <property type="project" value="TreeGrafter"/>
</dbReference>